<protein>
    <recommendedName>
        <fullName evidence="5">Fe-S cluster assembly protein SufB</fullName>
    </recommendedName>
</protein>
<reference evidence="4" key="1">
    <citation type="submission" date="2018-05" db="EMBL/GenBank/DDBJ databases">
        <authorList>
            <person name="Lanie J.A."/>
            <person name="Ng W.-L."/>
            <person name="Kazmierczak K.M."/>
            <person name="Andrzejewski T.M."/>
            <person name="Davidsen T.M."/>
            <person name="Wayne K.J."/>
            <person name="Tettelin H."/>
            <person name="Glass J.I."/>
            <person name="Rusch D."/>
            <person name="Podicherti R."/>
            <person name="Tsui H.-C.T."/>
            <person name="Winkler M.E."/>
        </authorList>
    </citation>
    <scope>NUCLEOTIDE SEQUENCE</scope>
</reference>
<dbReference type="PANTHER" id="PTHR30508">
    <property type="entry name" value="FES CLUSTER ASSEMBLY PROTEIN SUF"/>
    <property type="match status" value="1"/>
</dbReference>
<evidence type="ECO:0000259" key="2">
    <source>
        <dbReference type="Pfam" id="PF01458"/>
    </source>
</evidence>
<evidence type="ECO:0008006" key="5">
    <source>
        <dbReference type="Google" id="ProtNLM"/>
    </source>
</evidence>
<dbReference type="InterPro" id="IPR000825">
    <property type="entry name" value="SUF_FeS_clus_asmbl_SufBD_core"/>
</dbReference>
<dbReference type="InterPro" id="IPR055346">
    <property type="entry name" value="Fe-S_cluster_assembly_SufBD"/>
</dbReference>
<dbReference type="GO" id="GO:0016226">
    <property type="term" value="P:iron-sulfur cluster assembly"/>
    <property type="evidence" value="ECO:0007669"/>
    <property type="project" value="InterPro"/>
</dbReference>
<dbReference type="InterPro" id="IPR045595">
    <property type="entry name" value="SufBD_N"/>
</dbReference>
<dbReference type="Pfam" id="PF19295">
    <property type="entry name" value="SufBD_N"/>
    <property type="match status" value="1"/>
</dbReference>
<accession>A0A382SHU9</accession>
<dbReference type="PANTHER" id="PTHR30508:SF1">
    <property type="entry name" value="UPF0051 PROTEIN ABCI8, CHLOROPLASTIC-RELATED"/>
    <property type="match status" value="1"/>
</dbReference>
<dbReference type="Pfam" id="PF01458">
    <property type="entry name" value="SUFBD_core"/>
    <property type="match status" value="1"/>
</dbReference>
<proteinExistence type="inferred from homology"/>
<gene>
    <name evidence="4" type="ORF">METZ01_LOCUS361335</name>
</gene>
<comment type="similarity">
    <text evidence="1">Belongs to the iron-sulfur cluster assembly SufBD family.</text>
</comment>
<sequence>MIQPTQIDIDRDKGNFRYETDYQYDAGVGLREEVVQYISEVKGEDEWVRDYRLKALDTFSRKPMPTHWATKDLENIHFDKIRYYLAKGQKPSRTWEDVPDDVKQTFERLGIPEQERKFLAGVEAQFDSEAAYSRMKVELEKEGVIFVGSSDGLKDHPEIFRKWFGKVIPASDNKFSALNSAVFSGGSFIYVPPGVKLAQPLQAYFRINAENFGQFERTLIIADEGAELMYMEGCTAPKFETATLHSAVVELVA</sequence>
<evidence type="ECO:0000313" key="4">
    <source>
        <dbReference type="EMBL" id="SVD08481.1"/>
    </source>
</evidence>
<name>A0A382SHU9_9ZZZZ</name>
<organism evidence="4">
    <name type="scientific">marine metagenome</name>
    <dbReference type="NCBI Taxonomy" id="408172"/>
    <lineage>
        <taxon>unclassified sequences</taxon>
        <taxon>metagenomes</taxon>
        <taxon>ecological metagenomes</taxon>
    </lineage>
</organism>
<dbReference type="InterPro" id="IPR037284">
    <property type="entry name" value="SUF_FeS_clus_asmbl_SufBD_sf"/>
</dbReference>
<dbReference type="AlphaFoldDB" id="A0A382SHU9"/>
<feature type="domain" description="SUF system FeS cluster assembly SufBD core" evidence="2">
    <location>
        <begin position="205"/>
        <end position="253"/>
    </location>
</feature>
<feature type="non-terminal residue" evidence="4">
    <location>
        <position position="253"/>
    </location>
</feature>
<evidence type="ECO:0000259" key="3">
    <source>
        <dbReference type="Pfam" id="PF19295"/>
    </source>
</evidence>
<feature type="domain" description="SUF system FeS cluster assembly SufBD N-terminal" evidence="3">
    <location>
        <begin position="46"/>
        <end position="202"/>
    </location>
</feature>
<dbReference type="EMBL" id="UINC01128611">
    <property type="protein sequence ID" value="SVD08481.1"/>
    <property type="molecule type" value="Genomic_DNA"/>
</dbReference>
<dbReference type="SUPFAM" id="SSF101960">
    <property type="entry name" value="Stabilizer of iron transporter SufD"/>
    <property type="match status" value="1"/>
</dbReference>
<evidence type="ECO:0000256" key="1">
    <source>
        <dbReference type="ARBA" id="ARBA00043967"/>
    </source>
</evidence>